<sequence length="217" mass="23130">MIDSVGKEEAEDVDGDGGADEANSNLPPPSPRADEEKKVVLEPNRISSEELSIALCKSGLISVGGDGKADADAAQIENLVKEIETILGNKPSFVVSEKDAANIDWKALELLGDEKLMDEAREAPAVNVSHSNSDHNKKALGMLGTVKAVDSKKVRSRLGSDMSTDQLKRQQMAEVAASHKGRESNILNDIKNHLPEVHIPHISLPGMGGSPRKKGGE</sequence>
<proteinExistence type="predicted"/>
<feature type="compositionally biased region" description="Acidic residues" evidence="1">
    <location>
        <begin position="9"/>
        <end position="19"/>
    </location>
</feature>
<organism evidence="2 3">
    <name type="scientific">Triparma laevis f. inornata</name>
    <dbReference type="NCBI Taxonomy" id="1714386"/>
    <lineage>
        <taxon>Eukaryota</taxon>
        <taxon>Sar</taxon>
        <taxon>Stramenopiles</taxon>
        <taxon>Ochrophyta</taxon>
        <taxon>Bolidophyceae</taxon>
        <taxon>Parmales</taxon>
        <taxon>Triparmaceae</taxon>
        <taxon>Triparma</taxon>
    </lineage>
</organism>
<evidence type="ECO:0000313" key="2">
    <source>
        <dbReference type="EMBL" id="GMH75231.1"/>
    </source>
</evidence>
<name>A0A9W7ALQ2_9STRA</name>
<dbReference type="Proteomes" id="UP001162640">
    <property type="component" value="Unassembled WGS sequence"/>
</dbReference>
<evidence type="ECO:0000313" key="3">
    <source>
        <dbReference type="Proteomes" id="UP001162640"/>
    </source>
</evidence>
<dbReference type="AlphaFoldDB" id="A0A9W7ALQ2"/>
<feature type="region of interest" description="Disordered" evidence="1">
    <location>
        <begin position="1"/>
        <end position="37"/>
    </location>
</feature>
<dbReference type="EMBL" id="BLQM01000205">
    <property type="protein sequence ID" value="GMH75231.1"/>
    <property type="molecule type" value="Genomic_DNA"/>
</dbReference>
<reference evidence="3" key="1">
    <citation type="journal article" date="2023" name="Commun. Biol.">
        <title>Genome analysis of Parmales, the sister group of diatoms, reveals the evolutionary specialization of diatoms from phago-mixotrophs to photoautotrophs.</title>
        <authorList>
            <person name="Ban H."/>
            <person name="Sato S."/>
            <person name="Yoshikawa S."/>
            <person name="Yamada K."/>
            <person name="Nakamura Y."/>
            <person name="Ichinomiya M."/>
            <person name="Sato N."/>
            <person name="Blanc-Mathieu R."/>
            <person name="Endo H."/>
            <person name="Kuwata A."/>
            <person name="Ogata H."/>
        </authorList>
    </citation>
    <scope>NUCLEOTIDE SEQUENCE [LARGE SCALE GENOMIC DNA]</scope>
</reference>
<gene>
    <name evidence="2" type="ORF">TL16_g06690</name>
</gene>
<accession>A0A9W7ALQ2</accession>
<comment type="caution">
    <text evidence="2">The sequence shown here is derived from an EMBL/GenBank/DDBJ whole genome shotgun (WGS) entry which is preliminary data.</text>
</comment>
<protein>
    <submittedName>
        <fullName evidence="2">Uncharacterized protein</fullName>
    </submittedName>
</protein>
<evidence type="ECO:0000256" key="1">
    <source>
        <dbReference type="SAM" id="MobiDB-lite"/>
    </source>
</evidence>